<proteinExistence type="predicted"/>
<sequence>MTWHPPVRARMNENIENTLQKHSRRYSFTLTVERGKVRFPRLWLNSAVYLVHWENGGSRTYVCCASVKLDSHTRWLIRTKNKLAVGDVTQDSAEKCLTNDSLTHPNVSFVN</sequence>
<comment type="caution">
    <text evidence="1">The sequence shown here is derived from an EMBL/GenBank/DDBJ whole genome shotgun (WGS) entry which is preliminary data.</text>
</comment>
<protein>
    <submittedName>
        <fullName evidence="1">Uncharacterized protein</fullName>
    </submittedName>
</protein>
<name>A0AA38M8T5_9CUCU</name>
<organism evidence="1 2">
    <name type="scientific">Zophobas morio</name>
    <dbReference type="NCBI Taxonomy" id="2755281"/>
    <lineage>
        <taxon>Eukaryota</taxon>
        <taxon>Metazoa</taxon>
        <taxon>Ecdysozoa</taxon>
        <taxon>Arthropoda</taxon>
        <taxon>Hexapoda</taxon>
        <taxon>Insecta</taxon>
        <taxon>Pterygota</taxon>
        <taxon>Neoptera</taxon>
        <taxon>Endopterygota</taxon>
        <taxon>Coleoptera</taxon>
        <taxon>Polyphaga</taxon>
        <taxon>Cucujiformia</taxon>
        <taxon>Tenebrionidae</taxon>
        <taxon>Zophobas</taxon>
    </lineage>
</organism>
<dbReference type="AlphaFoldDB" id="A0AA38M8T5"/>
<accession>A0AA38M8T5</accession>
<dbReference type="EMBL" id="JALNTZ010000006">
    <property type="protein sequence ID" value="KAJ3647573.1"/>
    <property type="molecule type" value="Genomic_DNA"/>
</dbReference>
<evidence type="ECO:0000313" key="2">
    <source>
        <dbReference type="Proteomes" id="UP001168821"/>
    </source>
</evidence>
<gene>
    <name evidence="1" type="ORF">Zmor_019444</name>
</gene>
<reference evidence="1" key="1">
    <citation type="journal article" date="2023" name="G3 (Bethesda)">
        <title>Whole genome assemblies of Zophobas morio and Tenebrio molitor.</title>
        <authorList>
            <person name="Kaur S."/>
            <person name="Stinson S.A."/>
            <person name="diCenzo G.C."/>
        </authorList>
    </citation>
    <scope>NUCLEOTIDE SEQUENCE</scope>
    <source>
        <strain evidence="1">QUZm001</strain>
    </source>
</reference>
<keyword evidence="2" id="KW-1185">Reference proteome</keyword>
<dbReference type="Proteomes" id="UP001168821">
    <property type="component" value="Unassembled WGS sequence"/>
</dbReference>
<evidence type="ECO:0000313" key="1">
    <source>
        <dbReference type="EMBL" id="KAJ3647573.1"/>
    </source>
</evidence>